<accession>A0AA88WUR1</accession>
<evidence type="ECO:0000313" key="2">
    <source>
        <dbReference type="EMBL" id="KAK3033214.1"/>
    </source>
</evidence>
<keyword evidence="3" id="KW-1185">Reference proteome</keyword>
<gene>
    <name evidence="2" type="ORF">RJ639_033094</name>
</gene>
<sequence>MEALRRSISPDMLHIGNDPISTLPLLSRASSKFRIAMATSWEQELAHRQQFYFWNNYRNNRLKHTVPRPLPEPAVAPQAPLPPPAPLPPTVNNVTGASAPVPPTSQGLSPMQYGMPPGSILTKNDSRSSGGDRRKRK</sequence>
<name>A0AA88WUR1_9ASTE</name>
<dbReference type="GO" id="GO:0006355">
    <property type="term" value="P:regulation of DNA-templated transcription"/>
    <property type="evidence" value="ECO:0007669"/>
    <property type="project" value="InterPro"/>
</dbReference>
<dbReference type="AlphaFoldDB" id="A0AA88WUR1"/>
<feature type="compositionally biased region" description="Basic and acidic residues" evidence="1">
    <location>
        <begin position="124"/>
        <end position="137"/>
    </location>
</feature>
<dbReference type="Proteomes" id="UP001188597">
    <property type="component" value="Unassembled WGS sequence"/>
</dbReference>
<reference evidence="2" key="1">
    <citation type="submission" date="2022-12" db="EMBL/GenBank/DDBJ databases">
        <title>Draft genome assemblies for two species of Escallonia (Escalloniales).</title>
        <authorList>
            <person name="Chanderbali A."/>
            <person name="Dervinis C."/>
            <person name="Anghel I."/>
            <person name="Soltis D."/>
            <person name="Soltis P."/>
            <person name="Zapata F."/>
        </authorList>
    </citation>
    <scope>NUCLEOTIDE SEQUENCE</scope>
    <source>
        <strain evidence="2">UCBG64.0493</strain>
        <tissue evidence="2">Leaf</tissue>
    </source>
</reference>
<dbReference type="EMBL" id="JAVXUP010000241">
    <property type="protein sequence ID" value="KAK3033214.1"/>
    <property type="molecule type" value="Genomic_DNA"/>
</dbReference>
<protein>
    <submittedName>
        <fullName evidence="2">Uncharacterized protein</fullName>
    </submittedName>
</protein>
<dbReference type="GO" id="GO:0016592">
    <property type="term" value="C:mediator complex"/>
    <property type="evidence" value="ECO:0007669"/>
    <property type="project" value="InterPro"/>
</dbReference>
<dbReference type="PANTHER" id="PTHR13186">
    <property type="entry name" value="MEDIATOR OF RNA POLYMERASE II TRANSCRIPTION SUBUNIT 31"/>
    <property type="match status" value="1"/>
</dbReference>
<proteinExistence type="predicted"/>
<organism evidence="2 3">
    <name type="scientific">Escallonia herrerae</name>
    <dbReference type="NCBI Taxonomy" id="1293975"/>
    <lineage>
        <taxon>Eukaryota</taxon>
        <taxon>Viridiplantae</taxon>
        <taxon>Streptophyta</taxon>
        <taxon>Embryophyta</taxon>
        <taxon>Tracheophyta</taxon>
        <taxon>Spermatophyta</taxon>
        <taxon>Magnoliopsida</taxon>
        <taxon>eudicotyledons</taxon>
        <taxon>Gunneridae</taxon>
        <taxon>Pentapetalae</taxon>
        <taxon>asterids</taxon>
        <taxon>campanulids</taxon>
        <taxon>Escalloniales</taxon>
        <taxon>Escalloniaceae</taxon>
        <taxon>Escallonia</taxon>
    </lineage>
</organism>
<comment type="caution">
    <text evidence="2">The sequence shown here is derived from an EMBL/GenBank/DDBJ whole genome shotgun (WGS) entry which is preliminary data.</text>
</comment>
<dbReference type="GO" id="GO:0003712">
    <property type="term" value="F:transcription coregulator activity"/>
    <property type="evidence" value="ECO:0007669"/>
    <property type="project" value="InterPro"/>
</dbReference>
<evidence type="ECO:0000256" key="1">
    <source>
        <dbReference type="SAM" id="MobiDB-lite"/>
    </source>
</evidence>
<dbReference type="InterPro" id="IPR008831">
    <property type="entry name" value="Mediator_Med31"/>
</dbReference>
<feature type="region of interest" description="Disordered" evidence="1">
    <location>
        <begin position="68"/>
        <end position="137"/>
    </location>
</feature>
<feature type="compositionally biased region" description="Pro residues" evidence="1">
    <location>
        <begin position="68"/>
        <end position="89"/>
    </location>
</feature>
<evidence type="ECO:0000313" key="3">
    <source>
        <dbReference type="Proteomes" id="UP001188597"/>
    </source>
</evidence>